<evidence type="ECO:0000259" key="1">
    <source>
        <dbReference type="Pfam" id="PF01814"/>
    </source>
</evidence>
<reference evidence="4" key="1">
    <citation type="submission" date="2016-06" db="EMBL/GenBank/DDBJ databases">
        <authorList>
            <person name="Varghese N."/>
            <person name="Submissions Spin"/>
        </authorList>
    </citation>
    <scope>NUCLEOTIDE SEQUENCE [LARGE SCALE GENOMIC DNA]</scope>
    <source>
        <strain evidence="4">DSM 44814</strain>
    </source>
</reference>
<dbReference type="RefSeq" id="WP_091120059.1">
    <property type="nucleotide sequence ID" value="NZ_FMHY01000002.1"/>
</dbReference>
<dbReference type="Pfam" id="PF10006">
    <property type="entry name" value="DUF2249"/>
    <property type="match status" value="1"/>
</dbReference>
<dbReference type="InterPro" id="IPR018720">
    <property type="entry name" value="DUF2249"/>
</dbReference>
<feature type="domain" description="Hemerythrin-like" evidence="1">
    <location>
        <begin position="15"/>
        <end position="138"/>
    </location>
</feature>
<dbReference type="InterPro" id="IPR012312">
    <property type="entry name" value="Hemerythrin-like"/>
</dbReference>
<dbReference type="OrthoDB" id="8451629at2"/>
<dbReference type="Gene3D" id="1.20.120.520">
    <property type="entry name" value="nmb1532 protein domain like"/>
    <property type="match status" value="1"/>
</dbReference>
<evidence type="ECO:0000313" key="4">
    <source>
        <dbReference type="Proteomes" id="UP000199696"/>
    </source>
</evidence>
<evidence type="ECO:0000259" key="2">
    <source>
        <dbReference type="Pfam" id="PF10006"/>
    </source>
</evidence>
<protein>
    <submittedName>
        <fullName evidence="3">Uncharacterized conserved protein, DUF2249 family</fullName>
    </submittedName>
</protein>
<proteinExistence type="predicted"/>
<accession>A0A1C6UWZ4</accession>
<dbReference type="Proteomes" id="UP000199696">
    <property type="component" value="Unassembled WGS sequence"/>
</dbReference>
<sequence length="265" mass="27930">MSHSHSGADLAAARAVIRHHAQLAAVLDRHVRNLLEAAEHGDDVRAQDVRADLLGWLREELLPHADAEETALYPVAADRAEAALLIRGMRAEHRAITDLVAELDATTEPVRLAAAARALAGVLAVHLAKENELIVPLLVDAADVSLAALLDGMHDLLGSSKSAGGCGGTCGCGGGPATTDAAAPVLTIDPRLDVRLLPHDRRHTTVLAALDAMPAGGALVLIAPHAPRPLLAEIEARYRGNMVAEWLQDGPDTWQVRLSRQPDPA</sequence>
<name>A0A1C6UWZ4_9ACTN</name>
<dbReference type="Pfam" id="PF01814">
    <property type="entry name" value="Hemerythrin"/>
    <property type="match status" value="1"/>
</dbReference>
<dbReference type="STRING" id="227316.GA0070604_3862"/>
<evidence type="ECO:0000313" key="3">
    <source>
        <dbReference type="EMBL" id="SCL58567.1"/>
    </source>
</evidence>
<organism evidence="3 4">
    <name type="scientific">Micromonospora eburnea</name>
    <dbReference type="NCBI Taxonomy" id="227316"/>
    <lineage>
        <taxon>Bacteria</taxon>
        <taxon>Bacillati</taxon>
        <taxon>Actinomycetota</taxon>
        <taxon>Actinomycetes</taxon>
        <taxon>Micromonosporales</taxon>
        <taxon>Micromonosporaceae</taxon>
        <taxon>Micromonospora</taxon>
    </lineage>
</organism>
<feature type="domain" description="DUF2249" evidence="2">
    <location>
        <begin position="192"/>
        <end position="259"/>
    </location>
</feature>
<gene>
    <name evidence="3" type="ORF">GA0070604_3862</name>
</gene>
<dbReference type="EMBL" id="FMHY01000002">
    <property type="protein sequence ID" value="SCL58567.1"/>
    <property type="molecule type" value="Genomic_DNA"/>
</dbReference>
<dbReference type="AlphaFoldDB" id="A0A1C6UWZ4"/>
<keyword evidence="4" id="KW-1185">Reference proteome</keyword>